<comment type="caution">
    <text evidence="2">The sequence shown here is derived from an EMBL/GenBank/DDBJ whole genome shotgun (WGS) entry which is preliminary data.</text>
</comment>
<proteinExistence type="predicted"/>
<dbReference type="EMBL" id="CAHR02000233">
    <property type="protein sequence ID" value="CCG84414.1"/>
    <property type="molecule type" value="Genomic_DNA"/>
</dbReference>
<feature type="compositionally biased region" description="Polar residues" evidence="1">
    <location>
        <begin position="270"/>
        <end position="298"/>
    </location>
</feature>
<dbReference type="VEuPathDB" id="FungiDB:TAPDE_004876"/>
<feature type="compositionally biased region" description="Basic and acidic residues" evidence="1">
    <location>
        <begin position="1"/>
        <end position="29"/>
    </location>
</feature>
<feature type="region of interest" description="Disordered" evidence="1">
    <location>
        <begin position="1"/>
        <end position="32"/>
    </location>
</feature>
<keyword evidence="3" id="KW-1185">Reference proteome</keyword>
<feature type="region of interest" description="Disordered" evidence="1">
    <location>
        <begin position="55"/>
        <end position="83"/>
    </location>
</feature>
<evidence type="ECO:0000313" key="2">
    <source>
        <dbReference type="EMBL" id="CCG84414.1"/>
    </source>
</evidence>
<gene>
    <name evidence="2" type="ORF">TAPDE_004876</name>
</gene>
<feature type="compositionally biased region" description="Polar residues" evidence="1">
    <location>
        <begin position="67"/>
        <end position="76"/>
    </location>
</feature>
<organism evidence="2 3">
    <name type="scientific">Taphrina deformans (strain PYCC 5710 / ATCC 11124 / CBS 356.35 / IMI 108563 / JCM 9778 / NBRC 8474)</name>
    <name type="common">Peach leaf curl fungus</name>
    <name type="synonym">Lalaria deformans</name>
    <dbReference type="NCBI Taxonomy" id="1097556"/>
    <lineage>
        <taxon>Eukaryota</taxon>
        <taxon>Fungi</taxon>
        <taxon>Dikarya</taxon>
        <taxon>Ascomycota</taxon>
        <taxon>Taphrinomycotina</taxon>
        <taxon>Taphrinomycetes</taxon>
        <taxon>Taphrinales</taxon>
        <taxon>Taphrinaceae</taxon>
        <taxon>Taphrina</taxon>
    </lineage>
</organism>
<feature type="region of interest" description="Disordered" evidence="1">
    <location>
        <begin position="190"/>
        <end position="212"/>
    </location>
</feature>
<evidence type="ECO:0000313" key="3">
    <source>
        <dbReference type="Proteomes" id="UP000013776"/>
    </source>
</evidence>
<sequence length="381" mass="41574">MFRRASASEKAIRANEKKIAAQEAEDKKQQKLAARRQKICSAAYTMAPAVNRPNTPEVLEVRPSPTSPMYISSTGETPFKGVRRHNPLNERRLLREEEENLQLAAISDHYGVNLSDAKVMLAKNPLLKRPSIKRNRTSEGELSFASYSSNSGPLTPPTPSSPLSCMPTYSSSPEGPVSDGTPCIDQAHFPFPKHQTSPKADTITTGTYESPPRILHHSPVIRAHRPQLAQIQTGMSTLSVDTTLVRPISCLRLNSNTVPTRAPYSPGSPALTNYGSPWLGSGQTTPRGSSPTTNSSPRVGSPLASPSMYSVSSYLRTGGPTTPTDDSQTFPGVPRTVVGYHRPLIRPTLTTSSTDSWRSLRDERFTDEVNETMLYDMAGQV</sequence>
<feature type="compositionally biased region" description="Polar residues" evidence="1">
    <location>
        <begin position="194"/>
        <end position="208"/>
    </location>
</feature>
<feature type="region of interest" description="Disordered" evidence="1">
    <location>
        <begin position="256"/>
        <end position="335"/>
    </location>
</feature>
<reference evidence="2 3" key="1">
    <citation type="journal article" date="2013" name="MBio">
        <title>Genome sequencing of the plant pathogen Taphrina deformans, the causal agent of peach leaf curl.</title>
        <authorList>
            <person name="Cisse O.H."/>
            <person name="Almeida J.M.G.C.F."/>
            <person name="Fonseca A."/>
            <person name="Kumar A.A."/>
            <person name="Salojaervi J."/>
            <person name="Overmyer K."/>
            <person name="Hauser P.M."/>
            <person name="Pagni M."/>
        </authorList>
    </citation>
    <scope>NUCLEOTIDE SEQUENCE [LARGE SCALE GENOMIC DNA]</scope>
    <source>
        <strain evidence="3">PYCC 5710 / ATCC 11124 / CBS 356.35 / IMI 108563 / JCM 9778 / NBRC 8474</strain>
    </source>
</reference>
<feature type="compositionally biased region" description="Polar residues" evidence="1">
    <location>
        <begin position="307"/>
        <end position="330"/>
    </location>
</feature>
<dbReference type="Proteomes" id="UP000013776">
    <property type="component" value="Unassembled WGS sequence"/>
</dbReference>
<accession>R4XIU3</accession>
<dbReference type="AlphaFoldDB" id="R4XIU3"/>
<evidence type="ECO:0000256" key="1">
    <source>
        <dbReference type="SAM" id="MobiDB-lite"/>
    </source>
</evidence>
<name>R4XIU3_TAPDE</name>
<protein>
    <submittedName>
        <fullName evidence="2">Uncharacterized protein</fullName>
    </submittedName>
</protein>
<feature type="region of interest" description="Disordered" evidence="1">
    <location>
        <begin position="132"/>
        <end position="177"/>
    </location>
</feature>